<dbReference type="AlphaFoldDB" id="A0A7C3ILV2"/>
<name>A0A7C3ILV2_9CREN</name>
<proteinExistence type="predicted"/>
<gene>
    <name evidence="1" type="ORF">ENS19_05640</name>
</gene>
<accession>A0A7C3ILV2</accession>
<evidence type="ECO:0000313" key="1">
    <source>
        <dbReference type="EMBL" id="HFK20751.1"/>
    </source>
</evidence>
<comment type="caution">
    <text evidence="1">The sequence shown here is derived from an EMBL/GenBank/DDBJ whole genome shotgun (WGS) entry which is preliminary data.</text>
</comment>
<protein>
    <submittedName>
        <fullName evidence="1">Uncharacterized protein</fullName>
    </submittedName>
</protein>
<sequence length="113" mass="12743">MTEVETRLNAALPVEGTLIEGPPAIDLKPQIRTYKAAYVEIKLPFAGKTNPLESTSGRHYLGRKVNVKMESTLSELEALTNAWYSSNIDDDSFIQGALHLLWKKRDLEKRKVD</sequence>
<reference evidence="1" key="1">
    <citation type="journal article" date="2020" name="mSystems">
        <title>Genome- and Community-Level Interaction Insights into Carbon Utilization and Element Cycling Functions of Hydrothermarchaeota in Hydrothermal Sediment.</title>
        <authorList>
            <person name="Zhou Z."/>
            <person name="Liu Y."/>
            <person name="Xu W."/>
            <person name="Pan J."/>
            <person name="Luo Z.H."/>
            <person name="Li M."/>
        </authorList>
    </citation>
    <scope>NUCLEOTIDE SEQUENCE [LARGE SCALE GENOMIC DNA]</scope>
    <source>
        <strain evidence="1">SpSt-468</strain>
    </source>
</reference>
<organism evidence="1">
    <name type="scientific">Candidatus Methanomethylicus mesodigestus</name>
    <dbReference type="NCBI Taxonomy" id="1867258"/>
    <lineage>
        <taxon>Archaea</taxon>
        <taxon>Thermoproteota</taxon>
        <taxon>Methanosuratincolia</taxon>
        <taxon>Candidatus Methanomethylicales</taxon>
        <taxon>Candidatus Methanomethylicaceae</taxon>
        <taxon>Candidatus Methanomethylicus</taxon>
    </lineage>
</organism>
<dbReference type="EMBL" id="DSTX01000010">
    <property type="protein sequence ID" value="HFK20751.1"/>
    <property type="molecule type" value="Genomic_DNA"/>
</dbReference>